<reference evidence="3" key="1">
    <citation type="submission" date="2018-05" db="EMBL/GenBank/DDBJ databases">
        <authorList>
            <person name="Lanie J.A."/>
            <person name="Ng W.-L."/>
            <person name="Kazmierczak K.M."/>
            <person name="Andrzejewski T.M."/>
            <person name="Davidsen T.M."/>
            <person name="Wayne K.J."/>
            <person name="Tettelin H."/>
            <person name="Glass J.I."/>
            <person name="Rusch D."/>
            <person name="Podicherti R."/>
            <person name="Tsui H.-C.T."/>
            <person name="Winkler M.E."/>
        </authorList>
    </citation>
    <scope>NUCLEOTIDE SEQUENCE</scope>
</reference>
<dbReference type="Pfam" id="PF00487">
    <property type="entry name" value="FA_desaturase"/>
    <property type="match status" value="1"/>
</dbReference>
<dbReference type="PANTHER" id="PTHR19353:SF19">
    <property type="entry name" value="DELTA(5) FATTY ACID DESATURASE C-RELATED"/>
    <property type="match status" value="1"/>
</dbReference>
<feature type="transmembrane region" description="Helical" evidence="1">
    <location>
        <begin position="21"/>
        <end position="45"/>
    </location>
</feature>
<dbReference type="AlphaFoldDB" id="A0A381VNL6"/>
<organism evidence="3">
    <name type="scientific">marine metagenome</name>
    <dbReference type="NCBI Taxonomy" id="408172"/>
    <lineage>
        <taxon>unclassified sequences</taxon>
        <taxon>metagenomes</taxon>
        <taxon>ecological metagenomes</taxon>
    </lineage>
</organism>
<dbReference type="GO" id="GO:0016717">
    <property type="term" value="F:oxidoreductase activity, acting on paired donors, with oxidation of a pair of donors resulting in the reduction of molecular oxygen to two molecules of water"/>
    <property type="evidence" value="ECO:0007669"/>
    <property type="project" value="TreeGrafter"/>
</dbReference>
<gene>
    <name evidence="3" type="ORF">METZ01_LOCUS94779</name>
</gene>
<evidence type="ECO:0000256" key="1">
    <source>
        <dbReference type="SAM" id="Phobius"/>
    </source>
</evidence>
<keyword evidence="1" id="KW-0812">Transmembrane</keyword>
<evidence type="ECO:0000259" key="2">
    <source>
        <dbReference type="Pfam" id="PF00487"/>
    </source>
</evidence>
<dbReference type="InterPro" id="IPR005804">
    <property type="entry name" value="FA_desaturase_dom"/>
</dbReference>
<proteinExistence type="predicted"/>
<keyword evidence="1" id="KW-1133">Transmembrane helix</keyword>
<dbReference type="EMBL" id="UINC01009346">
    <property type="protein sequence ID" value="SVA41925.1"/>
    <property type="molecule type" value="Genomic_DNA"/>
</dbReference>
<accession>A0A381VNL6</accession>
<dbReference type="InterPro" id="IPR012171">
    <property type="entry name" value="Fatty_acid_desaturase"/>
</dbReference>
<feature type="domain" description="Fatty acid desaturase" evidence="2">
    <location>
        <begin position="50"/>
        <end position="268"/>
    </location>
</feature>
<keyword evidence="1" id="KW-0472">Membrane</keyword>
<sequence>MGNSEIFNKEKYLRNLSKTPSLSWPAVILFLAGSLIFGLSSFAAINGNIPFLLATLINGVCLYFFFSLLHESIHETVSTNKLVNDLLGRISLFLLVPLAPLEIARWIHLNHHGHTTCDNDPDNFMHHGKWWVLPLRWANFDVYYISIFVKEWLKGGIVARRHGFSVLVYVTILLGIITAFVALGFGYEFLLLWVLPSRIGLALVGFVFVFLPHHPADISAHDNKYQATTVRQGWEWLLTPLMVFQNYHLIHHLYPNVPFYNYLKIWYLRYDELTSKEPALQTAFGLKPVNRKYS</sequence>
<name>A0A381VNL6_9ZZZZ</name>
<evidence type="ECO:0000313" key="3">
    <source>
        <dbReference type="EMBL" id="SVA41925.1"/>
    </source>
</evidence>
<dbReference type="PANTHER" id="PTHR19353">
    <property type="entry name" value="FATTY ACID DESATURASE 2"/>
    <property type="match status" value="1"/>
</dbReference>
<feature type="transmembrane region" description="Helical" evidence="1">
    <location>
        <begin position="51"/>
        <end position="69"/>
    </location>
</feature>
<protein>
    <recommendedName>
        <fullName evidence="2">Fatty acid desaturase domain-containing protein</fullName>
    </recommendedName>
</protein>
<dbReference type="GO" id="GO:0016020">
    <property type="term" value="C:membrane"/>
    <property type="evidence" value="ECO:0007669"/>
    <property type="project" value="TreeGrafter"/>
</dbReference>
<feature type="transmembrane region" description="Helical" evidence="1">
    <location>
        <begin position="191"/>
        <end position="211"/>
    </location>
</feature>
<feature type="transmembrane region" description="Helical" evidence="1">
    <location>
        <begin position="166"/>
        <end position="185"/>
    </location>
</feature>
<dbReference type="GO" id="GO:0008610">
    <property type="term" value="P:lipid biosynthetic process"/>
    <property type="evidence" value="ECO:0007669"/>
    <property type="project" value="UniProtKB-ARBA"/>
</dbReference>